<keyword evidence="1" id="KW-0732">Signal</keyword>
<dbReference type="InParanoid" id="T1F1S4"/>
<evidence type="ECO:0000313" key="2">
    <source>
        <dbReference type="EMBL" id="ESO08475.1"/>
    </source>
</evidence>
<reference evidence="3" key="3">
    <citation type="submission" date="2015-06" db="UniProtKB">
        <authorList>
            <consortium name="EnsemblMetazoa"/>
        </authorList>
    </citation>
    <scope>IDENTIFICATION</scope>
</reference>
<dbReference type="KEGG" id="hro:HELRODRAFT_169327"/>
<evidence type="ECO:0000313" key="3">
    <source>
        <dbReference type="EnsemblMetazoa" id="HelroP169327"/>
    </source>
</evidence>
<proteinExistence type="predicted"/>
<feature type="signal peptide" evidence="1">
    <location>
        <begin position="1"/>
        <end position="19"/>
    </location>
</feature>
<name>T1F1S4_HELRO</name>
<evidence type="ECO:0000256" key="1">
    <source>
        <dbReference type="SAM" id="SignalP"/>
    </source>
</evidence>
<keyword evidence="4" id="KW-1185">Reference proteome</keyword>
<dbReference type="OMA" id="TERMNYY"/>
<dbReference type="RefSeq" id="XP_009013405.1">
    <property type="nucleotide sequence ID" value="XM_009015157.1"/>
</dbReference>
<reference evidence="4" key="1">
    <citation type="submission" date="2012-12" db="EMBL/GenBank/DDBJ databases">
        <authorList>
            <person name="Hellsten U."/>
            <person name="Grimwood J."/>
            <person name="Chapman J.A."/>
            <person name="Shapiro H."/>
            <person name="Aerts A."/>
            <person name="Otillar R.P."/>
            <person name="Terry A.Y."/>
            <person name="Boore J.L."/>
            <person name="Simakov O."/>
            <person name="Marletaz F."/>
            <person name="Cho S.-J."/>
            <person name="Edsinger-Gonzales E."/>
            <person name="Havlak P."/>
            <person name="Kuo D.-H."/>
            <person name="Larsson T."/>
            <person name="Lv J."/>
            <person name="Arendt D."/>
            <person name="Savage R."/>
            <person name="Osoegawa K."/>
            <person name="de Jong P."/>
            <person name="Lindberg D.R."/>
            <person name="Seaver E.C."/>
            <person name="Weisblat D.A."/>
            <person name="Putnam N.H."/>
            <person name="Grigoriev I.V."/>
            <person name="Rokhsar D.S."/>
        </authorList>
    </citation>
    <scope>NUCLEOTIDE SEQUENCE</scope>
</reference>
<evidence type="ECO:0008006" key="5">
    <source>
        <dbReference type="Google" id="ProtNLM"/>
    </source>
</evidence>
<dbReference type="Proteomes" id="UP000015101">
    <property type="component" value="Unassembled WGS sequence"/>
</dbReference>
<feature type="chain" id="PRO_5010980173" description="Secreted protein" evidence="1">
    <location>
        <begin position="20"/>
        <end position="137"/>
    </location>
</feature>
<organism evidence="3 4">
    <name type="scientific">Helobdella robusta</name>
    <name type="common">Californian leech</name>
    <dbReference type="NCBI Taxonomy" id="6412"/>
    <lineage>
        <taxon>Eukaryota</taxon>
        <taxon>Metazoa</taxon>
        <taxon>Spiralia</taxon>
        <taxon>Lophotrochozoa</taxon>
        <taxon>Annelida</taxon>
        <taxon>Clitellata</taxon>
        <taxon>Hirudinea</taxon>
        <taxon>Rhynchobdellida</taxon>
        <taxon>Glossiphoniidae</taxon>
        <taxon>Helobdella</taxon>
    </lineage>
</organism>
<dbReference type="EnsemblMetazoa" id="HelroT169327">
    <property type="protein sequence ID" value="HelroP169327"/>
    <property type="gene ID" value="HelroG169327"/>
</dbReference>
<sequence>MRVVVWLACFVASSLLARANEWLVSHPHLKVKTCESIEVKGRYDGVVDTCKSCYFEADHSKRRMRNLYIRALRLWIVPKTSGDPTRPQQIGYVNVVPARNDIGNFDTFGEAIQKFNKHLKTHALPGSFTFFNYIDCG</sequence>
<dbReference type="EMBL" id="KB096080">
    <property type="protein sequence ID" value="ESO08475.1"/>
    <property type="molecule type" value="Genomic_DNA"/>
</dbReference>
<dbReference type="OrthoDB" id="6283821at2759"/>
<dbReference type="HOGENOM" id="CLU_1867303_0_0_1"/>
<accession>T1F1S4</accession>
<dbReference type="CTD" id="20202774"/>
<dbReference type="AlphaFoldDB" id="T1F1S4"/>
<dbReference type="EMBL" id="AMQM01003260">
    <property type="status" value="NOT_ANNOTATED_CDS"/>
    <property type="molecule type" value="Genomic_DNA"/>
</dbReference>
<protein>
    <recommendedName>
        <fullName evidence="5">Secreted protein</fullName>
    </recommendedName>
</protein>
<gene>
    <name evidence="3" type="primary">20202774</name>
    <name evidence="2" type="ORF">HELRODRAFT_169327</name>
</gene>
<dbReference type="GeneID" id="20202774"/>
<reference evidence="2 4" key="2">
    <citation type="journal article" date="2013" name="Nature">
        <title>Insights into bilaterian evolution from three spiralian genomes.</title>
        <authorList>
            <person name="Simakov O."/>
            <person name="Marletaz F."/>
            <person name="Cho S.J."/>
            <person name="Edsinger-Gonzales E."/>
            <person name="Havlak P."/>
            <person name="Hellsten U."/>
            <person name="Kuo D.H."/>
            <person name="Larsson T."/>
            <person name="Lv J."/>
            <person name="Arendt D."/>
            <person name="Savage R."/>
            <person name="Osoegawa K."/>
            <person name="de Jong P."/>
            <person name="Grimwood J."/>
            <person name="Chapman J.A."/>
            <person name="Shapiro H."/>
            <person name="Aerts A."/>
            <person name="Otillar R.P."/>
            <person name="Terry A.Y."/>
            <person name="Boore J.L."/>
            <person name="Grigoriev I.V."/>
            <person name="Lindberg D.R."/>
            <person name="Seaver E.C."/>
            <person name="Weisblat D.A."/>
            <person name="Putnam N.H."/>
            <person name="Rokhsar D.S."/>
        </authorList>
    </citation>
    <scope>NUCLEOTIDE SEQUENCE</scope>
</reference>
<evidence type="ECO:0000313" key="4">
    <source>
        <dbReference type="Proteomes" id="UP000015101"/>
    </source>
</evidence>